<dbReference type="PANTHER" id="PTHR18895:SF74">
    <property type="entry name" value="MTRF1L RELEASE FACTOR GLUTAMINE METHYLTRANSFERASE"/>
    <property type="match status" value="1"/>
</dbReference>
<reference evidence="8 9" key="1">
    <citation type="submission" date="2018-01" db="EMBL/GenBank/DDBJ databases">
        <title>Metagenomic assembled genomes from two thermal pools in the Uzon Caldera, Kamchatka, Russia.</title>
        <authorList>
            <person name="Wilkins L."/>
            <person name="Ettinger C."/>
        </authorList>
    </citation>
    <scope>NUCLEOTIDE SEQUENCE [LARGE SCALE GENOMIC DNA]</scope>
    <source>
        <strain evidence="8">ZAV-04</strain>
    </source>
</reference>
<evidence type="ECO:0000256" key="5">
    <source>
        <dbReference type="HAMAP-Rule" id="MF_02126"/>
    </source>
</evidence>
<dbReference type="SUPFAM" id="SSF53335">
    <property type="entry name" value="S-adenosyl-L-methionine-dependent methyltransferases"/>
    <property type="match status" value="1"/>
</dbReference>
<protein>
    <recommendedName>
        <fullName evidence="5">Release factor glutamine methyltransferase</fullName>
        <shortName evidence="5">RF MTase</shortName>
        <ecNumber evidence="5">2.1.1.297</ecNumber>
    </recommendedName>
    <alternativeName>
        <fullName evidence="5">N5-glutamine methyltransferase PrmC</fullName>
    </alternativeName>
    <alternativeName>
        <fullName evidence="5">Protein-(glutamine-N5) MTase PrmC</fullName>
    </alternativeName>
    <alternativeName>
        <fullName evidence="5">Protein-glutamine N-methyltransferase PrmC</fullName>
    </alternativeName>
</protein>
<evidence type="ECO:0000256" key="4">
    <source>
        <dbReference type="ARBA" id="ARBA00048391"/>
    </source>
</evidence>
<keyword evidence="1 5" id="KW-0489">Methyltransferase</keyword>
<dbReference type="PANTHER" id="PTHR18895">
    <property type="entry name" value="HEMK METHYLTRANSFERASE"/>
    <property type="match status" value="1"/>
</dbReference>
<dbReference type="Pfam" id="PF17827">
    <property type="entry name" value="PrmC_N"/>
    <property type="match status" value="1"/>
</dbReference>
<feature type="binding site" evidence="5">
    <location>
        <position position="182"/>
    </location>
    <ligand>
        <name>S-adenosyl-L-methionine</name>
        <dbReference type="ChEBI" id="CHEBI:59789"/>
    </ligand>
</feature>
<organism evidence="8 9">
    <name type="scientific">Thermodesulfovibrio aggregans</name>
    <dbReference type="NCBI Taxonomy" id="86166"/>
    <lineage>
        <taxon>Bacteria</taxon>
        <taxon>Pseudomonadati</taxon>
        <taxon>Nitrospirota</taxon>
        <taxon>Thermodesulfovibrionia</taxon>
        <taxon>Thermodesulfovibrionales</taxon>
        <taxon>Thermodesulfovibrionaceae</taxon>
        <taxon>Thermodesulfovibrio</taxon>
    </lineage>
</organism>
<dbReference type="Proteomes" id="UP000242288">
    <property type="component" value="Unassembled WGS sequence"/>
</dbReference>
<dbReference type="AlphaFoldDB" id="A0A2J6WQX7"/>
<sequence length="283" mass="31939">MKALEKIKQLVGKFSIDPKEAQQIVCHVLKIEKVQLYTRNPEITSDEEQTMNFFVERRLKREPLQYILGECFFYNLKIKVGPGVLIPRQETEILVDEVLKSKNLIAHTGQRILDLCTGSGCIALAIGKNIPEFQIFGIDISEKAIKYAAENKVLNNVKNVFFLVGDLFNPFKEKIFSCITANPPYVKTGQIHELQPEIKNYEPLEALNGGIDGLIFYRKILDGAKKYLLKNGLIFLEIGAGQADEICAYALMRGFEVSNVVKDLAGIQRVMILKNSKADETQI</sequence>
<proteinExistence type="inferred from homology"/>
<evidence type="ECO:0000256" key="2">
    <source>
        <dbReference type="ARBA" id="ARBA00022679"/>
    </source>
</evidence>
<feature type="domain" description="Release factor glutamine methyltransferase N-terminal" evidence="7">
    <location>
        <begin position="15"/>
        <end position="69"/>
    </location>
</feature>
<dbReference type="GO" id="GO:0032259">
    <property type="term" value="P:methylation"/>
    <property type="evidence" value="ECO:0007669"/>
    <property type="project" value="UniProtKB-KW"/>
</dbReference>
<dbReference type="Pfam" id="PF05175">
    <property type="entry name" value="MTS"/>
    <property type="match status" value="1"/>
</dbReference>
<dbReference type="CDD" id="cd02440">
    <property type="entry name" value="AdoMet_MTases"/>
    <property type="match status" value="1"/>
</dbReference>
<feature type="binding site" evidence="5">
    <location>
        <position position="139"/>
    </location>
    <ligand>
        <name>S-adenosyl-L-methionine</name>
        <dbReference type="ChEBI" id="CHEBI:59789"/>
    </ligand>
</feature>
<evidence type="ECO:0000256" key="3">
    <source>
        <dbReference type="ARBA" id="ARBA00022691"/>
    </source>
</evidence>
<dbReference type="EC" id="2.1.1.297" evidence="5"/>
<dbReference type="InterPro" id="IPR029063">
    <property type="entry name" value="SAM-dependent_MTases_sf"/>
</dbReference>
<comment type="catalytic activity">
    <reaction evidence="4 5">
        <text>L-glutaminyl-[peptide chain release factor] + S-adenosyl-L-methionine = N(5)-methyl-L-glutaminyl-[peptide chain release factor] + S-adenosyl-L-homocysteine + H(+)</text>
        <dbReference type="Rhea" id="RHEA:42896"/>
        <dbReference type="Rhea" id="RHEA-COMP:10271"/>
        <dbReference type="Rhea" id="RHEA-COMP:10272"/>
        <dbReference type="ChEBI" id="CHEBI:15378"/>
        <dbReference type="ChEBI" id="CHEBI:30011"/>
        <dbReference type="ChEBI" id="CHEBI:57856"/>
        <dbReference type="ChEBI" id="CHEBI:59789"/>
        <dbReference type="ChEBI" id="CHEBI:61891"/>
        <dbReference type="EC" id="2.1.1.297"/>
    </reaction>
</comment>
<evidence type="ECO:0000259" key="7">
    <source>
        <dbReference type="Pfam" id="PF17827"/>
    </source>
</evidence>
<dbReference type="EMBL" id="PNIO01000003">
    <property type="protein sequence ID" value="PMP72798.1"/>
    <property type="molecule type" value="Genomic_DNA"/>
</dbReference>
<evidence type="ECO:0000313" key="8">
    <source>
        <dbReference type="EMBL" id="PMP72798.1"/>
    </source>
</evidence>
<keyword evidence="3 5" id="KW-0949">S-adenosyl-L-methionine</keyword>
<feature type="binding site" evidence="5">
    <location>
        <begin position="182"/>
        <end position="185"/>
    </location>
    <ligand>
        <name>substrate</name>
    </ligand>
</feature>
<dbReference type="HAMAP" id="MF_02126">
    <property type="entry name" value="RF_methyltr_PrmC"/>
    <property type="match status" value="1"/>
</dbReference>
<dbReference type="NCBIfam" id="TIGR03534">
    <property type="entry name" value="RF_mod_PrmC"/>
    <property type="match status" value="1"/>
</dbReference>
<comment type="caution">
    <text evidence="5">Lacks conserved residue(s) required for the propagation of feature annotation.</text>
</comment>
<comment type="similarity">
    <text evidence="5">Belongs to the protein N5-glutamine methyltransferase family. PrmC subfamily.</text>
</comment>
<evidence type="ECO:0000313" key="9">
    <source>
        <dbReference type="Proteomes" id="UP000242288"/>
    </source>
</evidence>
<dbReference type="Gene3D" id="3.40.50.150">
    <property type="entry name" value="Vaccinia Virus protein VP39"/>
    <property type="match status" value="1"/>
</dbReference>
<dbReference type="InterPro" id="IPR050320">
    <property type="entry name" value="N5-glutamine_MTase"/>
</dbReference>
<accession>A0A2J6WQX7</accession>
<dbReference type="InterPro" id="IPR040758">
    <property type="entry name" value="PrmC_N"/>
</dbReference>
<comment type="caution">
    <text evidence="8">The sequence shown here is derived from an EMBL/GenBank/DDBJ whole genome shotgun (WGS) entry which is preliminary data.</text>
</comment>
<evidence type="ECO:0000259" key="6">
    <source>
        <dbReference type="Pfam" id="PF05175"/>
    </source>
</evidence>
<gene>
    <name evidence="5 8" type="primary">prmC</name>
    <name evidence="8" type="ORF">C0186_00170</name>
</gene>
<dbReference type="NCBIfam" id="TIGR00536">
    <property type="entry name" value="hemK_fam"/>
    <property type="match status" value="1"/>
</dbReference>
<evidence type="ECO:0000256" key="1">
    <source>
        <dbReference type="ARBA" id="ARBA00022603"/>
    </source>
</evidence>
<dbReference type="GO" id="GO:0102559">
    <property type="term" value="F:peptide chain release factor N(5)-glutamine methyltransferase activity"/>
    <property type="evidence" value="ECO:0007669"/>
    <property type="project" value="UniProtKB-EC"/>
</dbReference>
<dbReference type="InterPro" id="IPR007848">
    <property type="entry name" value="Small_mtfrase_dom"/>
</dbReference>
<dbReference type="InterPro" id="IPR019874">
    <property type="entry name" value="RF_methyltr_PrmC"/>
</dbReference>
<dbReference type="Gene3D" id="1.10.8.10">
    <property type="entry name" value="DNA helicase RuvA subunit, C-terminal domain"/>
    <property type="match status" value="1"/>
</dbReference>
<comment type="function">
    <text evidence="5">Methylates the class 1 translation termination release factors RF1/PrfA and RF2/PrfB on the glutamine residue of the universally conserved GGQ motif.</text>
</comment>
<keyword evidence="2 5" id="KW-0808">Transferase</keyword>
<dbReference type="InterPro" id="IPR004556">
    <property type="entry name" value="HemK-like"/>
</dbReference>
<name>A0A2J6WQX7_9BACT</name>
<feature type="domain" description="Methyltransferase small" evidence="6">
    <location>
        <begin position="103"/>
        <end position="190"/>
    </location>
</feature>